<evidence type="ECO:0000313" key="4">
    <source>
        <dbReference type="Proteomes" id="UP001153069"/>
    </source>
</evidence>
<accession>A0A9N8DDQ1</accession>
<dbReference type="PANTHER" id="PTHR35482:SF1">
    <property type="entry name" value="CYTOCHROME C OXIDASE SUBUNIT"/>
    <property type="match status" value="1"/>
</dbReference>
<name>A0A9N8DDQ1_9STRA</name>
<dbReference type="AlphaFoldDB" id="A0A9N8DDQ1"/>
<evidence type="ECO:0000256" key="1">
    <source>
        <dbReference type="SAM" id="MobiDB-lite"/>
    </source>
</evidence>
<feature type="region of interest" description="Disordered" evidence="1">
    <location>
        <begin position="71"/>
        <end position="102"/>
    </location>
</feature>
<dbReference type="OrthoDB" id="206869at2759"/>
<proteinExistence type="predicted"/>
<evidence type="ECO:0000256" key="2">
    <source>
        <dbReference type="SAM" id="SignalP"/>
    </source>
</evidence>
<feature type="chain" id="PRO_5040245391" evidence="2">
    <location>
        <begin position="26"/>
        <end position="729"/>
    </location>
</feature>
<comment type="caution">
    <text evidence="3">The sequence shown here is derived from an EMBL/GenBank/DDBJ whole genome shotgun (WGS) entry which is preliminary data.</text>
</comment>
<keyword evidence="4" id="KW-1185">Reference proteome</keyword>
<sequence>MIQLSCPKLLLAGLFLCFLWAGNDNQRVQAAFLSPRQSVSRQQFATHSPSLSSSNLQAGLNRENEIRRKIADLKRDGKLKNQPSVPQDDGTRKSATPVAEQYGTKLRNKLGAKKAKLLGTTVAGEIDDDEDEALLAELDQDDDEEITTTTGRREARLGALPREVDEEEIGSSNYAPPSASDSSSTDDFKNFDASLFEDDNDEEEELSEEELVEMVAEKLAEKRRREQKAKEAKASENAKRRLAELQKEQLEANNQGSSSGKTTTGIGGRWMKEDNVTASADYKPSKSGTWGVFERPKDISKTFGGGKRVGAGYTPDNLNKKKAEEATRDRLKQYREKVGIDVQSEKDHAEEIDQALAIGRRAMERGIYGTAASALEKVTKWCSTNSVVGGKVFLELAMAYEAVGRTQEAITVYTTLSKSRIEETKYNAKRLLYGIEAMQFMRDEARSPEFSRKKIRNTFIDTTGLANIAQNFDDVYNTAYIDLDSGYYRRLTESVVRSNREARQILLKATGAGEVPRLKIVQALRSISRHFDDALEQEIEMNKPAPEPVAWMDGKPLVVEPEKDDMALIMTGMDEFALASAEQMKENMAGAWRLQLLADKRGDGVKYYNTSYSWQELDTESMTFTSSGVAGFLTVEQSGGIEFQEKRRILTRTDLVVSGTGGVLSGFLAKSSGASGAVSTPHQVVSVDSVLMITRMAATKNKRLDDSTKEYFAVWRRIEEPGGSGEAAP</sequence>
<dbReference type="PANTHER" id="PTHR35482">
    <property type="entry name" value="CYTOCHROME C OXIDASE SUBUNIT"/>
    <property type="match status" value="1"/>
</dbReference>
<protein>
    <submittedName>
        <fullName evidence="3">Uncharacterized protein</fullName>
    </submittedName>
</protein>
<feature type="region of interest" description="Disordered" evidence="1">
    <location>
        <begin position="136"/>
        <end position="191"/>
    </location>
</feature>
<gene>
    <name evidence="3" type="ORF">SEMRO_25_G017370.1</name>
</gene>
<keyword evidence="2" id="KW-0732">Signal</keyword>
<organism evidence="3 4">
    <name type="scientific">Seminavis robusta</name>
    <dbReference type="NCBI Taxonomy" id="568900"/>
    <lineage>
        <taxon>Eukaryota</taxon>
        <taxon>Sar</taxon>
        <taxon>Stramenopiles</taxon>
        <taxon>Ochrophyta</taxon>
        <taxon>Bacillariophyta</taxon>
        <taxon>Bacillariophyceae</taxon>
        <taxon>Bacillariophycidae</taxon>
        <taxon>Naviculales</taxon>
        <taxon>Naviculaceae</taxon>
        <taxon>Seminavis</taxon>
    </lineage>
</organism>
<reference evidence="3" key="1">
    <citation type="submission" date="2020-06" db="EMBL/GenBank/DDBJ databases">
        <authorList>
            <consortium name="Plant Systems Biology data submission"/>
        </authorList>
    </citation>
    <scope>NUCLEOTIDE SEQUENCE</scope>
    <source>
        <strain evidence="3">D6</strain>
    </source>
</reference>
<evidence type="ECO:0000313" key="3">
    <source>
        <dbReference type="EMBL" id="CAB9497794.1"/>
    </source>
</evidence>
<feature type="signal peptide" evidence="2">
    <location>
        <begin position="1"/>
        <end position="25"/>
    </location>
</feature>
<dbReference type="EMBL" id="CAICTM010000025">
    <property type="protein sequence ID" value="CAB9497794.1"/>
    <property type="molecule type" value="Genomic_DNA"/>
</dbReference>
<feature type="compositionally biased region" description="Low complexity" evidence="1">
    <location>
        <begin position="171"/>
        <end position="183"/>
    </location>
</feature>
<feature type="compositionally biased region" description="Acidic residues" evidence="1">
    <location>
        <begin position="136"/>
        <end position="146"/>
    </location>
</feature>
<dbReference type="Proteomes" id="UP001153069">
    <property type="component" value="Unassembled WGS sequence"/>
</dbReference>
<feature type="region of interest" description="Disordered" evidence="1">
    <location>
        <begin position="248"/>
        <end position="270"/>
    </location>
</feature>